<dbReference type="Pfam" id="PF10387">
    <property type="entry name" value="DUF2442"/>
    <property type="match status" value="1"/>
</dbReference>
<dbReference type="EMBL" id="CP001792">
    <property type="protein sequence ID" value="ACX74947.1"/>
    <property type="molecule type" value="Genomic_DNA"/>
</dbReference>
<proteinExistence type="predicted"/>
<dbReference type="AlphaFoldDB" id="C9RQW1"/>
<reference evidence="3" key="2">
    <citation type="submission" date="2010-08" db="EMBL/GenBank/DDBJ databases">
        <title>Complete sequence of Fibrobacter succinogenes subsp. succinogenes S85.</title>
        <authorList>
            <person name="Durkin A.S."/>
            <person name="Nelson K.E."/>
            <person name="Morrison M."/>
            <person name="Forsberg C.W."/>
            <person name="Wilson D.B."/>
            <person name="Russell J.B."/>
            <person name="Cann I.K.O."/>
            <person name="Mackie R.I."/>
            <person name="White B.A."/>
        </authorList>
    </citation>
    <scope>NUCLEOTIDE SEQUENCE [LARGE SCALE GENOMIC DNA]</scope>
    <source>
        <strain evidence="3">ATCC 19169 / S85</strain>
    </source>
</reference>
<sequence>MNDITEKDVKRVWVEKDAICVELKDGRIGKELIRDYEPLKKATREQLKNCRVDLDGVWFDDLDEGLALSGFFSPKKTNPVGRIFWLFPELNAAAFARRLGIPQPLFAAYVNGSKKPSAARRKKINDEFHRIGRELMQV</sequence>
<dbReference type="InterPro" id="IPR018841">
    <property type="entry name" value="DUF2442"/>
</dbReference>
<evidence type="ECO:0000313" key="1">
    <source>
        <dbReference type="EMBL" id="ACX74947.1"/>
    </source>
</evidence>
<dbReference type="RefSeq" id="WP_014546051.1">
    <property type="nucleotide sequence ID" value="NC_013410.1"/>
</dbReference>
<dbReference type="HOGENOM" id="CLU_1764376_0_0_0"/>
<evidence type="ECO:0000313" key="2">
    <source>
        <dbReference type="EMBL" id="ADL27149.1"/>
    </source>
</evidence>
<name>C9RQW1_FIBSS</name>
<dbReference type="KEGG" id="fsc:FSU_1815"/>
<gene>
    <name evidence="1" type="ordered locus">Fisuc_1349</name>
    <name evidence="2" type="ordered locus">FSU_1815</name>
</gene>
<dbReference type="KEGG" id="fsu:Fisuc_1349"/>
<reference evidence="2" key="3">
    <citation type="submission" date="2010-08" db="EMBL/GenBank/DDBJ databases">
        <authorList>
            <person name="Durkin A.S."/>
            <person name="Nelson K.E."/>
            <person name="Morrison M."/>
            <person name="Forsberg C.W."/>
            <person name="Wilson D.B."/>
            <person name="Russell J.B."/>
            <person name="Cann I.K.O."/>
            <person name="Mackie R.I."/>
            <person name="White B.A."/>
        </authorList>
    </citation>
    <scope>NUCLEOTIDE SEQUENCE</scope>
    <source>
        <strain evidence="2">S85</strain>
    </source>
</reference>
<dbReference type="Proteomes" id="UP000001497">
    <property type="component" value="Chromosome"/>
</dbReference>
<protein>
    <submittedName>
        <fullName evidence="2">Conserved domain protein</fullName>
    </submittedName>
</protein>
<dbReference type="EMBL" id="CP002158">
    <property type="protein sequence ID" value="ADL27149.1"/>
    <property type="molecule type" value="Genomic_DNA"/>
</dbReference>
<evidence type="ECO:0000313" key="3">
    <source>
        <dbReference type="Proteomes" id="UP000000517"/>
    </source>
</evidence>
<keyword evidence="4" id="KW-1185">Reference proteome</keyword>
<dbReference type="Proteomes" id="UP000000517">
    <property type="component" value="Chromosome"/>
</dbReference>
<evidence type="ECO:0000313" key="4">
    <source>
        <dbReference type="Proteomes" id="UP000001497"/>
    </source>
</evidence>
<dbReference type="OrthoDB" id="9807561at2"/>
<organism evidence="2 3">
    <name type="scientific">Fibrobacter succinogenes (strain ATCC 19169 / S85)</name>
    <dbReference type="NCBI Taxonomy" id="59374"/>
    <lineage>
        <taxon>Bacteria</taxon>
        <taxon>Pseudomonadati</taxon>
        <taxon>Fibrobacterota</taxon>
        <taxon>Fibrobacteria</taxon>
        <taxon>Fibrobacterales</taxon>
        <taxon>Fibrobacteraceae</taxon>
        <taxon>Fibrobacter</taxon>
    </lineage>
</organism>
<reference evidence="1 4" key="1">
    <citation type="submission" date="2009-10" db="EMBL/GenBank/DDBJ databases">
        <title>Complete sequence of Fibrobacter succinogenes subsp. succinogenes S85.</title>
        <authorList>
            <consortium name="US DOE Joint Genome Institute"/>
            <person name="Lucas S."/>
            <person name="Copeland A."/>
            <person name="Lapidus A."/>
            <person name="Glavina del Rio T."/>
            <person name="Tice H."/>
            <person name="Bruce D."/>
            <person name="Goodwin L."/>
            <person name="Pitluck S."/>
            <person name="Chertkov O."/>
            <person name="Detter J.C."/>
            <person name="Han C."/>
            <person name="Tapia R."/>
            <person name="Larimer F."/>
            <person name="Land M."/>
            <person name="Hauser L."/>
            <person name="Kyrpides N."/>
            <person name="Mikhailova N."/>
            <person name="Weimer P.J."/>
            <person name="Stevenson D.M."/>
            <person name="Boyum J."/>
            <person name="Brumm P.I."/>
            <person name="Mead D."/>
        </authorList>
    </citation>
    <scope>NUCLEOTIDE SEQUENCE [LARGE SCALE GENOMIC DNA]</scope>
    <source>
        <strain evidence="4">ATCC 19169 / S85</strain>
        <strain evidence="1">S85</strain>
    </source>
</reference>
<dbReference type="Gene3D" id="3.30.2020.40">
    <property type="entry name" value="Uncharacterised protein PF10387, DUF2442"/>
    <property type="match status" value="1"/>
</dbReference>
<accession>C9RQW1</accession>